<dbReference type="GO" id="GO:0016757">
    <property type="term" value="F:glycosyltransferase activity"/>
    <property type="evidence" value="ECO:0007669"/>
    <property type="project" value="UniProtKB-KW"/>
</dbReference>
<evidence type="ECO:0000256" key="4">
    <source>
        <dbReference type="ARBA" id="ARBA00008661"/>
    </source>
</evidence>
<evidence type="ECO:0000256" key="1">
    <source>
        <dbReference type="ARBA" id="ARBA00001936"/>
    </source>
</evidence>
<gene>
    <name evidence="14" type="ORF">ILEXP_LOCUS1063</name>
</gene>
<evidence type="ECO:0000256" key="11">
    <source>
        <dbReference type="ARBA" id="ARBA00023136"/>
    </source>
</evidence>
<comment type="cofactor">
    <cofactor evidence="1 13">
        <name>Mn(2+)</name>
        <dbReference type="ChEBI" id="CHEBI:29035"/>
    </cofactor>
</comment>
<evidence type="ECO:0000256" key="5">
    <source>
        <dbReference type="ARBA" id="ARBA00022676"/>
    </source>
</evidence>
<proteinExistence type="inferred from homology"/>
<evidence type="ECO:0000256" key="6">
    <source>
        <dbReference type="ARBA" id="ARBA00022679"/>
    </source>
</evidence>
<dbReference type="PANTHER" id="PTHR11214:SF290">
    <property type="entry name" value="BETA-1,3-GALACTOSYLTRANSFERASE 13-RELATED"/>
    <property type="match status" value="1"/>
</dbReference>
<dbReference type="Proteomes" id="UP001642360">
    <property type="component" value="Unassembled WGS sequence"/>
</dbReference>
<evidence type="ECO:0000256" key="7">
    <source>
        <dbReference type="ARBA" id="ARBA00022692"/>
    </source>
</evidence>
<evidence type="ECO:0000256" key="13">
    <source>
        <dbReference type="RuleBase" id="RU363063"/>
    </source>
</evidence>
<feature type="transmembrane region" description="Helical" evidence="13">
    <location>
        <begin position="105"/>
        <end position="123"/>
    </location>
</feature>
<keyword evidence="15" id="KW-1185">Reference proteome</keyword>
<evidence type="ECO:0000256" key="9">
    <source>
        <dbReference type="ARBA" id="ARBA00022989"/>
    </source>
</evidence>
<evidence type="ECO:0000256" key="8">
    <source>
        <dbReference type="ARBA" id="ARBA00022968"/>
    </source>
</evidence>
<dbReference type="EMBL" id="CAUOFW020000336">
    <property type="protein sequence ID" value="CAK9134128.1"/>
    <property type="molecule type" value="Genomic_DNA"/>
</dbReference>
<reference evidence="14 15" key="1">
    <citation type="submission" date="2024-02" db="EMBL/GenBank/DDBJ databases">
        <authorList>
            <person name="Vignale AGUSTIN F."/>
            <person name="Sosa J E."/>
            <person name="Modenutti C."/>
        </authorList>
    </citation>
    <scope>NUCLEOTIDE SEQUENCE [LARGE SCALE GENOMIC DNA]</scope>
</reference>
<keyword evidence="11 13" id="KW-0472">Membrane</keyword>
<sequence length="124" mass="14479">MSPALSAAIRGMIDCWVPIKLEEATGLVIRFVIGRTSDKSKMTEHRKEVAEYDDFMLLDIEEYSKLPYKTLAYFKAAYAIFDSEFYVKADDDIYLRPGMSHYHICLGRSTFYMLMVQFMLFLLM</sequence>
<evidence type="ECO:0000256" key="2">
    <source>
        <dbReference type="ARBA" id="ARBA00004323"/>
    </source>
</evidence>
<keyword evidence="5 13" id="KW-0328">Glycosyltransferase</keyword>
<evidence type="ECO:0000313" key="15">
    <source>
        <dbReference type="Proteomes" id="UP001642360"/>
    </source>
</evidence>
<keyword evidence="7 13" id="KW-0812">Transmembrane</keyword>
<dbReference type="Pfam" id="PF01762">
    <property type="entry name" value="Galactosyl_T"/>
    <property type="match status" value="1"/>
</dbReference>
<keyword evidence="6" id="KW-0808">Transferase</keyword>
<dbReference type="GO" id="GO:0000139">
    <property type="term" value="C:Golgi membrane"/>
    <property type="evidence" value="ECO:0007669"/>
    <property type="project" value="UniProtKB-SubCell"/>
</dbReference>
<dbReference type="AlphaFoldDB" id="A0ABC8QUY2"/>
<evidence type="ECO:0000313" key="14">
    <source>
        <dbReference type="EMBL" id="CAK9134128.1"/>
    </source>
</evidence>
<dbReference type="PANTHER" id="PTHR11214">
    <property type="entry name" value="BETA-1,3-N-ACETYLGLUCOSAMINYLTRANSFERASE"/>
    <property type="match status" value="1"/>
</dbReference>
<keyword evidence="12 13" id="KW-0464">Manganese</keyword>
<comment type="caution">
    <text evidence="14">The sequence shown here is derived from an EMBL/GenBank/DDBJ whole genome shotgun (WGS) entry which is preliminary data.</text>
</comment>
<evidence type="ECO:0000256" key="10">
    <source>
        <dbReference type="ARBA" id="ARBA00023034"/>
    </source>
</evidence>
<organism evidence="14 15">
    <name type="scientific">Ilex paraguariensis</name>
    <name type="common">yerba mate</name>
    <dbReference type="NCBI Taxonomy" id="185542"/>
    <lineage>
        <taxon>Eukaryota</taxon>
        <taxon>Viridiplantae</taxon>
        <taxon>Streptophyta</taxon>
        <taxon>Embryophyta</taxon>
        <taxon>Tracheophyta</taxon>
        <taxon>Spermatophyta</taxon>
        <taxon>Magnoliopsida</taxon>
        <taxon>eudicotyledons</taxon>
        <taxon>Gunneridae</taxon>
        <taxon>Pentapetalae</taxon>
        <taxon>asterids</taxon>
        <taxon>campanulids</taxon>
        <taxon>Aquifoliales</taxon>
        <taxon>Aquifoliaceae</taxon>
        <taxon>Ilex</taxon>
    </lineage>
</organism>
<dbReference type="EC" id="2.4.1.-" evidence="13"/>
<name>A0ABC8QUY2_9AQUA</name>
<evidence type="ECO:0000256" key="3">
    <source>
        <dbReference type="ARBA" id="ARBA00004922"/>
    </source>
</evidence>
<evidence type="ECO:0000256" key="12">
    <source>
        <dbReference type="ARBA" id="ARBA00023211"/>
    </source>
</evidence>
<keyword evidence="10 13" id="KW-0333">Golgi apparatus</keyword>
<comment type="similarity">
    <text evidence="4 13">Belongs to the glycosyltransferase 31 family.</text>
</comment>
<protein>
    <recommendedName>
        <fullName evidence="13">Hexosyltransferase</fullName>
        <ecNumber evidence="13">2.4.1.-</ecNumber>
    </recommendedName>
</protein>
<keyword evidence="9 13" id="KW-1133">Transmembrane helix</keyword>
<keyword evidence="8 13" id="KW-0735">Signal-anchor</keyword>
<comment type="subcellular location">
    <subcellularLocation>
        <location evidence="2 13">Golgi apparatus membrane</location>
        <topology evidence="2 13">Single-pass type II membrane protein</topology>
    </subcellularLocation>
</comment>
<accession>A0ABC8QUY2</accession>
<dbReference type="InterPro" id="IPR002659">
    <property type="entry name" value="Glyco_trans_31"/>
</dbReference>
<comment type="pathway">
    <text evidence="3">Protein modification; protein glycosylation.</text>
</comment>